<accession>A0ABX1TQ74</accession>
<dbReference type="PANTHER" id="PTHR30298:SF0">
    <property type="entry name" value="PROTEIN YBFL-RELATED"/>
    <property type="match status" value="1"/>
</dbReference>
<comment type="caution">
    <text evidence="2">The sequence shown here is derived from an EMBL/GenBank/DDBJ whole genome shotgun (WGS) entry which is preliminary data.</text>
</comment>
<dbReference type="InterPro" id="IPR051698">
    <property type="entry name" value="Transposase_11-like"/>
</dbReference>
<dbReference type="Proteomes" id="UP000760480">
    <property type="component" value="Unassembled WGS sequence"/>
</dbReference>
<dbReference type="NCBIfam" id="NF033564">
    <property type="entry name" value="transpos_ISAs1"/>
    <property type="match status" value="1"/>
</dbReference>
<dbReference type="EMBL" id="SPMZ01000037">
    <property type="protein sequence ID" value="NMQ20091.1"/>
    <property type="molecule type" value="Genomic_DNA"/>
</dbReference>
<dbReference type="RefSeq" id="WP_169249348.1">
    <property type="nucleotide sequence ID" value="NZ_SPMZ01000037.1"/>
</dbReference>
<name>A0ABX1TQ74_9GAMM</name>
<sequence>MLLPTFLAAIPDHRRPQGRRYGLEHVLLFSILAILSDATSYRKIQRFIAARLPQLNALCGLHWKRAPAHTAIRYTLQGLNPAAVEVAFRAHAAVLAGGPSDGLTGIALDGKTLRGSFDRFQDQKALQVLSALTTDRTLILGHVLIGAADKSHEIPAARQLIHELGLTGRLFTLDALHCQKNS</sequence>
<protein>
    <submittedName>
        <fullName evidence="2">ISAs1 family transposase</fullName>
    </submittedName>
</protein>
<dbReference type="Pfam" id="PF13808">
    <property type="entry name" value="DDE_Tnp_1_assoc"/>
    <property type="match status" value="1"/>
</dbReference>
<reference evidence="2 3" key="1">
    <citation type="submission" date="2019-03" db="EMBL/GenBank/DDBJ databases">
        <title>Metabolic reconstructions from genomes of highly enriched 'Candidatus Accumulibacter' and 'Candidatus Competibacter' bioreactor populations.</title>
        <authorList>
            <person name="Annavajhala M.K."/>
            <person name="Welles L."/>
            <person name="Abbas B."/>
            <person name="Sorokin D."/>
            <person name="Park H."/>
            <person name="Van Loosdrecht M."/>
            <person name="Chandran K."/>
        </authorList>
    </citation>
    <scope>NUCLEOTIDE SEQUENCE [LARGE SCALE GENOMIC DNA]</scope>
    <source>
        <strain evidence="2 3">SBR_G</strain>
    </source>
</reference>
<dbReference type="PANTHER" id="PTHR30298">
    <property type="entry name" value="H REPEAT-ASSOCIATED PREDICTED TRANSPOSASE"/>
    <property type="match status" value="1"/>
</dbReference>
<evidence type="ECO:0000259" key="1">
    <source>
        <dbReference type="Pfam" id="PF13808"/>
    </source>
</evidence>
<dbReference type="InterPro" id="IPR047647">
    <property type="entry name" value="ISAs1_transpos"/>
</dbReference>
<keyword evidence="3" id="KW-1185">Reference proteome</keyword>
<evidence type="ECO:0000313" key="3">
    <source>
        <dbReference type="Proteomes" id="UP000760480"/>
    </source>
</evidence>
<feature type="domain" description="H repeat-associated protein N-terminal" evidence="1">
    <location>
        <begin position="6"/>
        <end position="91"/>
    </location>
</feature>
<proteinExistence type="predicted"/>
<dbReference type="InterPro" id="IPR032806">
    <property type="entry name" value="YbfD_N"/>
</dbReference>
<evidence type="ECO:0000313" key="2">
    <source>
        <dbReference type="EMBL" id="NMQ20091.1"/>
    </source>
</evidence>
<organism evidence="2 3">
    <name type="scientific">Candidatus Competibacter phosphatis</name>
    <dbReference type="NCBI Taxonomy" id="221280"/>
    <lineage>
        <taxon>Bacteria</taxon>
        <taxon>Pseudomonadati</taxon>
        <taxon>Pseudomonadota</taxon>
        <taxon>Gammaproteobacteria</taxon>
        <taxon>Candidatus Competibacteraceae</taxon>
        <taxon>Candidatus Competibacter</taxon>
    </lineage>
</organism>
<gene>
    <name evidence="2" type="ORF">E4P82_13325</name>
</gene>